<comment type="subcellular location">
    <subcellularLocation>
        <location evidence="1">Nucleus</location>
    </subcellularLocation>
</comment>
<dbReference type="InterPro" id="IPR001138">
    <property type="entry name" value="Zn2Cys6_DnaBD"/>
</dbReference>
<evidence type="ECO:0000256" key="4">
    <source>
        <dbReference type="ARBA" id="ARBA00023242"/>
    </source>
</evidence>
<dbReference type="GO" id="GO:0006351">
    <property type="term" value="P:DNA-templated transcription"/>
    <property type="evidence" value="ECO:0007669"/>
    <property type="project" value="InterPro"/>
</dbReference>
<gene>
    <name evidence="7" type="ORF">PHYBLDRAFT_188778</name>
</gene>
<dbReference type="Gene3D" id="4.10.240.10">
    <property type="entry name" value="Zn(2)-C6 fungal-type DNA-binding domain"/>
    <property type="match status" value="1"/>
</dbReference>
<dbReference type="PROSITE" id="PS00463">
    <property type="entry name" value="ZN2_CY6_FUNGAL_1"/>
    <property type="match status" value="1"/>
</dbReference>
<dbReference type="EMBL" id="KV440996">
    <property type="protein sequence ID" value="OAD68025.1"/>
    <property type="molecule type" value="Genomic_DNA"/>
</dbReference>
<dbReference type="GO" id="GO:0008270">
    <property type="term" value="F:zinc ion binding"/>
    <property type="evidence" value="ECO:0007669"/>
    <property type="project" value="InterPro"/>
</dbReference>
<dbReference type="SMART" id="SM00906">
    <property type="entry name" value="Fungal_trans"/>
    <property type="match status" value="1"/>
</dbReference>
<accession>A0A167KG28</accession>
<keyword evidence="3" id="KW-0238">DNA-binding</keyword>
<dbReference type="CDD" id="cd00067">
    <property type="entry name" value="GAL4"/>
    <property type="match status" value="1"/>
</dbReference>
<sequence>MNSFQQYTPHEQMSPPTPTPSLLSQPLKRTRAKRSCDFCRKRKSRCDADHSTPCSNCKAWGYTCEFQTARKKRGPPSVYVDNLEKRCKKMESLLVSLTRSSIKELEQMDFRLKTVQVETKSPSPGPSDSSSEEEEMEYDSIKYTGQSAGLQLLDQELFKAKPYVRWPGRDDLVLQMMAHNELMVVRKDTNGSQETLDVGLSMRSSIFDNPTRKDIPITHSKVSASVASRMVSFYFSHLHPFLPIINRTRFLTHAHQPAILTNAILALSFRFASLYFPNLTENSQEHAGTYFRKVMHRLRDTARSRLCHVQAAILMTLYLDLDDGDVESIQWCTLGSAIRMAQDLGLHRSATHWKLPPAEIETRHRIFYACYILDRWMGARAGKPLTILDRDFDTAMPSAYEGDQGPIYQPFILLIKLSEILGRVLKALYAPNSKNSNRNAGLDDPTIRVVFDRRLRLWKESLEDAVGGVYMTQSQKTNLQVFYYTVVMLLHRPFVVTQELFPDMQSIVEESRHTCTEAATNLSKLVRQKALLVDDPESFSSMCLPTFFVYALFQSSLVHLSNARHDRTQPDRLFRLHQAVDLVREHKHIGPASRALDILTMLITLHDLAPGGTVKIEETENRIISQSQQSHPPAGFSQVNEMPKAHWFQRMINTSIVGGITPDIHHDVATAMLPTDPYGFPLYNRPIDPNYVPQAPSAFTAFTIENPTLPPSSLNWADWDLYLDQQSLGASATNSLTSAIGTHIHHAP</sequence>
<dbReference type="SUPFAM" id="SSF57701">
    <property type="entry name" value="Zn2/Cys6 DNA-binding domain"/>
    <property type="match status" value="1"/>
</dbReference>
<evidence type="ECO:0000313" key="8">
    <source>
        <dbReference type="Proteomes" id="UP000077315"/>
    </source>
</evidence>
<keyword evidence="2" id="KW-0479">Metal-binding</keyword>
<dbReference type="Proteomes" id="UP000077315">
    <property type="component" value="Unassembled WGS sequence"/>
</dbReference>
<dbReference type="RefSeq" id="XP_018286065.1">
    <property type="nucleotide sequence ID" value="XM_018439560.1"/>
</dbReference>
<dbReference type="InterPro" id="IPR007219">
    <property type="entry name" value="XnlR_reg_dom"/>
</dbReference>
<keyword evidence="8" id="KW-1185">Reference proteome</keyword>
<dbReference type="GO" id="GO:0000981">
    <property type="term" value="F:DNA-binding transcription factor activity, RNA polymerase II-specific"/>
    <property type="evidence" value="ECO:0007669"/>
    <property type="project" value="InterPro"/>
</dbReference>
<dbReference type="VEuPathDB" id="FungiDB:PHYBLDRAFT_188778"/>
<dbReference type="PANTHER" id="PTHR46910">
    <property type="entry name" value="TRANSCRIPTION FACTOR PDR1"/>
    <property type="match status" value="1"/>
</dbReference>
<dbReference type="PROSITE" id="PS50048">
    <property type="entry name" value="ZN2_CY6_FUNGAL_2"/>
    <property type="match status" value="1"/>
</dbReference>
<feature type="domain" description="Zn(2)-C6 fungal-type" evidence="6">
    <location>
        <begin position="35"/>
        <end position="66"/>
    </location>
</feature>
<dbReference type="GeneID" id="29000466"/>
<feature type="compositionally biased region" description="Polar residues" evidence="5">
    <location>
        <begin position="1"/>
        <end position="11"/>
    </location>
</feature>
<name>A0A167KG28_PHYB8</name>
<dbReference type="STRING" id="763407.A0A167KG28"/>
<reference evidence="8" key="1">
    <citation type="submission" date="2015-06" db="EMBL/GenBank/DDBJ databases">
        <title>Expansion of signal transduction pathways in fungi by whole-genome duplication.</title>
        <authorList>
            <consortium name="DOE Joint Genome Institute"/>
            <person name="Corrochano L.M."/>
            <person name="Kuo A."/>
            <person name="Marcet-Houben M."/>
            <person name="Polaino S."/>
            <person name="Salamov A."/>
            <person name="Villalobos J.M."/>
            <person name="Alvarez M.I."/>
            <person name="Avalos J."/>
            <person name="Benito E.P."/>
            <person name="Benoit I."/>
            <person name="Burger G."/>
            <person name="Camino L.P."/>
            <person name="Canovas D."/>
            <person name="Cerda-Olmedo E."/>
            <person name="Cheng J.-F."/>
            <person name="Dominguez A."/>
            <person name="Elias M."/>
            <person name="Eslava A.P."/>
            <person name="Glaser F."/>
            <person name="Grimwood J."/>
            <person name="Gutierrez G."/>
            <person name="Heitman J."/>
            <person name="Henrissat B."/>
            <person name="Iturriaga E.A."/>
            <person name="Lang B.F."/>
            <person name="Lavin J.L."/>
            <person name="Lee S."/>
            <person name="Li W."/>
            <person name="Lindquist E."/>
            <person name="Lopez-Garcia S."/>
            <person name="Luque E.M."/>
            <person name="Marcos A.T."/>
            <person name="Martin J."/>
            <person name="McCluskey K."/>
            <person name="Medina H.R."/>
            <person name="Miralles-Duran A."/>
            <person name="Miyazaki A."/>
            <person name="Munoz-Torres E."/>
            <person name="Oguiza J.A."/>
            <person name="Ohm R."/>
            <person name="Olmedo M."/>
            <person name="Orejas M."/>
            <person name="Ortiz-Castellanos L."/>
            <person name="Pisabarro A.G."/>
            <person name="Rodriguez-Romero J."/>
            <person name="Ruiz-Herrera J."/>
            <person name="Ruiz-Vazquez R."/>
            <person name="Sanz C."/>
            <person name="Schackwitz W."/>
            <person name="Schmutz J."/>
            <person name="Shahriari M."/>
            <person name="Shelest E."/>
            <person name="Silva-Franco F."/>
            <person name="Soanes D."/>
            <person name="Syed K."/>
            <person name="Tagua V.G."/>
            <person name="Talbot N.J."/>
            <person name="Thon M."/>
            <person name="De vries R.P."/>
            <person name="Wiebenga A."/>
            <person name="Yadav J.S."/>
            <person name="Braun E.L."/>
            <person name="Baker S."/>
            <person name="Garre V."/>
            <person name="Horwitz B."/>
            <person name="Torres-Martinez S."/>
            <person name="Idnurm A."/>
            <person name="Herrera-Estrella A."/>
            <person name="Gabaldon T."/>
            <person name="Grigoriev I.V."/>
        </authorList>
    </citation>
    <scope>NUCLEOTIDE SEQUENCE [LARGE SCALE GENOMIC DNA]</scope>
    <source>
        <strain evidence="8">NRRL 1555(-)</strain>
    </source>
</reference>
<evidence type="ECO:0000256" key="1">
    <source>
        <dbReference type="ARBA" id="ARBA00004123"/>
    </source>
</evidence>
<feature type="region of interest" description="Disordered" evidence="5">
    <location>
        <begin position="1"/>
        <end position="28"/>
    </location>
</feature>
<protein>
    <submittedName>
        <fullName evidence="7">Zn(2)-C6 fungal-specific transcription factor</fullName>
    </submittedName>
</protein>
<dbReference type="InParanoid" id="A0A167KG28"/>
<dbReference type="Pfam" id="PF00172">
    <property type="entry name" value="Zn_clus"/>
    <property type="match status" value="1"/>
</dbReference>
<dbReference type="OrthoDB" id="2110361at2759"/>
<dbReference type="InterPro" id="IPR036864">
    <property type="entry name" value="Zn2-C6_fun-type_DNA-bd_sf"/>
</dbReference>
<dbReference type="AlphaFoldDB" id="A0A167KG28"/>
<dbReference type="Pfam" id="PF04082">
    <property type="entry name" value="Fungal_trans"/>
    <property type="match status" value="1"/>
</dbReference>
<organism evidence="7 8">
    <name type="scientific">Phycomyces blakesleeanus (strain ATCC 8743b / DSM 1359 / FGSC 10004 / NBRC 33097 / NRRL 1555)</name>
    <dbReference type="NCBI Taxonomy" id="763407"/>
    <lineage>
        <taxon>Eukaryota</taxon>
        <taxon>Fungi</taxon>
        <taxon>Fungi incertae sedis</taxon>
        <taxon>Mucoromycota</taxon>
        <taxon>Mucoromycotina</taxon>
        <taxon>Mucoromycetes</taxon>
        <taxon>Mucorales</taxon>
        <taxon>Phycomycetaceae</taxon>
        <taxon>Phycomyces</taxon>
    </lineage>
</organism>
<dbReference type="SMART" id="SM00066">
    <property type="entry name" value="GAL4"/>
    <property type="match status" value="1"/>
</dbReference>
<evidence type="ECO:0000313" key="7">
    <source>
        <dbReference type="EMBL" id="OAD68025.1"/>
    </source>
</evidence>
<evidence type="ECO:0000256" key="5">
    <source>
        <dbReference type="SAM" id="MobiDB-lite"/>
    </source>
</evidence>
<dbReference type="GO" id="GO:0005634">
    <property type="term" value="C:nucleus"/>
    <property type="evidence" value="ECO:0007669"/>
    <property type="project" value="UniProtKB-SubCell"/>
</dbReference>
<dbReference type="CDD" id="cd12148">
    <property type="entry name" value="fungal_TF_MHR"/>
    <property type="match status" value="1"/>
</dbReference>
<proteinExistence type="predicted"/>
<keyword evidence="4" id="KW-0539">Nucleus</keyword>
<dbReference type="InterPro" id="IPR050987">
    <property type="entry name" value="AtrR-like"/>
</dbReference>
<evidence type="ECO:0000256" key="3">
    <source>
        <dbReference type="ARBA" id="ARBA00023125"/>
    </source>
</evidence>
<evidence type="ECO:0000259" key="6">
    <source>
        <dbReference type="PROSITE" id="PS50048"/>
    </source>
</evidence>
<feature type="region of interest" description="Disordered" evidence="5">
    <location>
        <begin position="115"/>
        <end position="140"/>
    </location>
</feature>
<dbReference type="PANTHER" id="PTHR46910:SF3">
    <property type="entry name" value="HALOTOLERANCE PROTEIN 9-RELATED"/>
    <property type="match status" value="1"/>
</dbReference>
<dbReference type="GO" id="GO:0003677">
    <property type="term" value="F:DNA binding"/>
    <property type="evidence" value="ECO:0007669"/>
    <property type="project" value="UniProtKB-KW"/>
</dbReference>
<evidence type="ECO:0000256" key="2">
    <source>
        <dbReference type="ARBA" id="ARBA00022723"/>
    </source>
</evidence>